<accession>A0ABT2D086</accession>
<evidence type="ECO:0000313" key="1">
    <source>
        <dbReference type="EMBL" id="MCS0659639.1"/>
    </source>
</evidence>
<protein>
    <recommendedName>
        <fullName evidence="3">YqjK-like protein</fullName>
    </recommendedName>
</protein>
<evidence type="ECO:0000313" key="2">
    <source>
        <dbReference type="Proteomes" id="UP001204621"/>
    </source>
</evidence>
<organism evidence="1 2">
    <name type="scientific">Massilia terrae</name>
    <dbReference type="NCBI Taxonomy" id="1811224"/>
    <lineage>
        <taxon>Bacteria</taxon>
        <taxon>Pseudomonadati</taxon>
        <taxon>Pseudomonadota</taxon>
        <taxon>Betaproteobacteria</taxon>
        <taxon>Burkholderiales</taxon>
        <taxon>Oxalobacteraceae</taxon>
        <taxon>Telluria group</taxon>
        <taxon>Massilia</taxon>
    </lineage>
</organism>
<gene>
    <name evidence="1" type="ORF">NX778_16335</name>
</gene>
<evidence type="ECO:0008006" key="3">
    <source>
        <dbReference type="Google" id="ProtNLM"/>
    </source>
</evidence>
<proteinExistence type="predicted"/>
<name>A0ABT2D086_9BURK</name>
<keyword evidence="2" id="KW-1185">Reference proteome</keyword>
<sequence length="98" mass="10418">MSERATALAQRRAELIELCELQRTFLAEEVDALRGPLEGGLTGMLGVQKPLLLAAAGVALGLLVTRPKRLLSALAGGLSVWKVASKVLPMLARLRSQS</sequence>
<reference evidence="1 2" key="1">
    <citation type="submission" date="2022-08" db="EMBL/GenBank/DDBJ databases">
        <title>Reclassification of Massilia species as members of the genera Telluria, Duganella, Pseudoduganella, Mokoshia gen. nov. and Zemynaea gen. nov. using orthogonal and non-orthogonal genome-based approaches.</title>
        <authorList>
            <person name="Bowman J.P."/>
        </authorList>
    </citation>
    <scope>NUCLEOTIDE SEQUENCE [LARGE SCALE GENOMIC DNA]</scope>
    <source>
        <strain evidence="1 2">JCM 31606</strain>
    </source>
</reference>
<dbReference type="Proteomes" id="UP001204621">
    <property type="component" value="Unassembled WGS sequence"/>
</dbReference>
<dbReference type="EMBL" id="JANUGU010000005">
    <property type="protein sequence ID" value="MCS0659639.1"/>
    <property type="molecule type" value="Genomic_DNA"/>
</dbReference>
<comment type="caution">
    <text evidence="1">The sequence shown here is derived from an EMBL/GenBank/DDBJ whole genome shotgun (WGS) entry which is preliminary data.</text>
</comment>
<dbReference type="RefSeq" id="WP_258812825.1">
    <property type="nucleotide sequence ID" value="NZ_JANUGU010000005.1"/>
</dbReference>